<sequence length="70" mass="7510">MAGAWSSTNVSGPGIRNTAGMAESAGGGLGRDEKASLRQAKEAERAFRASKGYVPDTLWNRLKARFRKRG</sequence>
<feature type="compositionally biased region" description="Polar residues" evidence="1">
    <location>
        <begin position="1"/>
        <end position="11"/>
    </location>
</feature>
<feature type="region of interest" description="Disordered" evidence="1">
    <location>
        <begin position="1"/>
        <end position="42"/>
    </location>
</feature>
<dbReference type="EMBL" id="JACOPQ010000006">
    <property type="protein sequence ID" value="MBC5737263.1"/>
    <property type="molecule type" value="Genomic_DNA"/>
</dbReference>
<evidence type="ECO:0000313" key="2">
    <source>
        <dbReference type="EMBL" id="MBC5737263.1"/>
    </source>
</evidence>
<reference evidence="2" key="1">
    <citation type="submission" date="2020-08" db="EMBL/GenBank/DDBJ databases">
        <title>Genome public.</title>
        <authorList>
            <person name="Liu C."/>
            <person name="Sun Q."/>
        </authorList>
    </citation>
    <scope>NUCLEOTIDE SEQUENCE</scope>
    <source>
        <strain evidence="2">NSJ-52</strain>
    </source>
</reference>
<feature type="compositionally biased region" description="Basic and acidic residues" evidence="1">
    <location>
        <begin position="30"/>
        <end position="42"/>
    </location>
</feature>
<gene>
    <name evidence="2" type="ORF">H8S62_09600</name>
</gene>
<comment type="caution">
    <text evidence="2">The sequence shown here is derived from an EMBL/GenBank/DDBJ whole genome shotgun (WGS) entry which is preliminary data.</text>
</comment>
<proteinExistence type="predicted"/>
<dbReference type="RefSeq" id="WP_186919127.1">
    <property type="nucleotide sequence ID" value="NZ_JACOPQ010000006.1"/>
</dbReference>
<evidence type="ECO:0000313" key="3">
    <source>
        <dbReference type="Proteomes" id="UP000607645"/>
    </source>
</evidence>
<dbReference type="AlphaFoldDB" id="A0A8J6JBU3"/>
<accession>A0A8J6JBU3</accession>
<protein>
    <submittedName>
        <fullName evidence="2">Uncharacterized protein</fullName>
    </submittedName>
</protein>
<dbReference type="Proteomes" id="UP000607645">
    <property type="component" value="Unassembled WGS sequence"/>
</dbReference>
<evidence type="ECO:0000256" key="1">
    <source>
        <dbReference type="SAM" id="MobiDB-lite"/>
    </source>
</evidence>
<name>A0A8J6JBU3_9FIRM</name>
<keyword evidence="3" id="KW-1185">Reference proteome</keyword>
<organism evidence="2 3">
    <name type="scientific">Lawsonibacter faecis</name>
    <dbReference type="NCBI Taxonomy" id="2763052"/>
    <lineage>
        <taxon>Bacteria</taxon>
        <taxon>Bacillati</taxon>
        <taxon>Bacillota</taxon>
        <taxon>Clostridia</taxon>
        <taxon>Eubacteriales</taxon>
        <taxon>Oscillospiraceae</taxon>
        <taxon>Lawsonibacter</taxon>
    </lineage>
</organism>